<dbReference type="GO" id="GO:0016788">
    <property type="term" value="F:hydrolase activity, acting on ester bonds"/>
    <property type="evidence" value="ECO:0007669"/>
    <property type="project" value="InterPro"/>
</dbReference>
<dbReference type="InterPro" id="IPR025483">
    <property type="entry name" value="Lipase_euk"/>
</dbReference>
<dbReference type="Pfam" id="PF04083">
    <property type="entry name" value="Abhydro_lipase"/>
    <property type="match status" value="1"/>
</dbReference>
<dbReference type="STRING" id="34508.A0A4U5NV94"/>
<dbReference type="AlphaFoldDB" id="A0A4U5NV94"/>
<protein>
    <recommendedName>
        <fullName evidence="3">Partial AB-hydrolase lipase domain-containing protein</fullName>
    </recommendedName>
</protein>
<organism evidence="4 5">
    <name type="scientific">Steinernema carpocapsae</name>
    <name type="common">Entomopathogenic nematode</name>
    <dbReference type="NCBI Taxonomy" id="34508"/>
    <lineage>
        <taxon>Eukaryota</taxon>
        <taxon>Metazoa</taxon>
        <taxon>Ecdysozoa</taxon>
        <taxon>Nematoda</taxon>
        <taxon>Chromadorea</taxon>
        <taxon>Rhabditida</taxon>
        <taxon>Tylenchina</taxon>
        <taxon>Panagrolaimomorpha</taxon>
        <taxon>Strongyloidoidea</taxon>
        <taxon>Steinernematidae</taxon>
        <taxon>Steinernema</taxon>
    </lineage>
</organism>
<evidence type="ECO:0000313" key="4">
    <source>
        <dbReference type="EMBL" id="TKR87459.1"/>
    </source>
</evidence>
<feature type="chain" id="PRO_5020495022" description="Partial AB-hydrolase lipase domain-containing protein" evidence="2">
    <location>
        <begin position="16"/>
        <end position="354"/>
    </location>
</feature>
<dbReference type="InterPro" id="IPR006693">
    <property type="entry name" value="AB_hydrolase_lipase"/>
</dbReference>
<comment type="similarity">
    <text evidence="1">Belongs to the AB hydrolase superfamily. Lipase family.</text>
</comment>
<dbReference type="SUPFAM" id="SSF53474">
    <property type="entry name" value="alpha/beta-Hydrolases"/>
    <property type="match status" value="1"/>
</dbReference>
<dbReference type="FunFam" id="3.40.50.1820:FF:000179">
    <property type="entry name" value="Lipase"/>
    <property type="match status" value="1"/>
</dbReference>
<feature type="signal peptide" evidence="2">
    <location>
        <begin position="1"/>
        <end position="15"/>
    </location>
</feature>
<proteinExistence type="inferred from homology"/>
<evidence type="ECO:0000256" key="2">
    <source>
        <dbReference type="SAM" id="SignalP"/>
    </source>
</evidence>
<keyword evidence="2" id="KW-0732">Signal</keyword>
<sequence>MHIILISLLISLSAAVDKEVEMDTIQIIEHWGYPAERVYVTTEDGYILELHHILRGRNQTATSKYRPVVFLQHGLISASDVWVDNLPNQSAGFIFADAGFDVWIGNSRGNTYGRNHTNLDPNSPKFWEFSWDEMAKYDLPNSIDAILSRTKQTFLHYVGHSQGSTIVFARNSEDPSLNANIRKHFALAPVATFQHIKGLFELLAGLQPLLQLQQDLFGPSEFLPSGPLMRVAGALCSLPLGDSICSGVFFSMSGPDTNQLNKTRTPVYISHTPADTSTQNMIHWFQMKNSGKTQKLDYASREKNLKHYGTEIPPLYDISKVNIDTYLFWGDKDWLATEKDIKEGLLPRDLSADC</sequence>
<evidence type="ECO:0000259" key="3">
    <source>
        <dbReference type="Pfam" id="PF04083"/>
    </source>
</evidence>
<dbReference type="EMBL" id="AZBU02000003">
    <property type="protein sequence ID" value="TKR87459.1"/>
    <property type="molecule type" value="Genomic_DNA"/>
</dbReference>
<reference evidence="4 5" key="2">
    <citation type="journal article" date="2019" name="G3 (Bethesda)">
        <title>Hybrid Assembly of the Genome of the Entomopathogenic Nematode Steinernema carpocapsae Identifies the X-Chromosome.</title>
        <authorList>
            <person name="Serra L."/>
            <person name="Macchietto M."/>
            <person name="Macias-Munoz A."/>
            <person name="McGill C.J."/>
            <person name="Rodriguez I.M."/>
            <person name="Rodriguez B."/>
            <person name="Murad R."/>
            <person name="Mortazavi A."/>
        </authorList>
    </citation>
    <scope>NUCLEOTIDE SEQUENCE [LARGE SCALE GENOMIC DNA]</scope>
    <source>
        <strain evidence="4 5">ALL</strain>
    </source>
</reference>
<dbReference type="PANTHER" id="PTHR11005">
    <property type="entry name" value="LYSOSOMAL ACID LIPASE-RELATED"/>
    <property type="match status" value="1"/>
</dbReference>
<name>A0A4U5NV94_STECR</name>
<comment type="caution">
    <text evidence="4">The sequence shown here is derived from an EMBL/GenBank/DDBJ whole genome shotgun (WGS) entry which is preliminary data.</text>
</comment>
<gene>
    <name evidence="4" type="ORF">L596_011854</name>
</gene>
<dbReference type="PIRSF" id="PIRSF000862">
    <property type="entry name" value="Steryl_ester_lip"/>
    <property type="match status" value="1"/>
</dbReference>
<dbReference type="OrthoDB" id="9974421at2759"/>
<evidence type="ECO:0000313" key="5">
    <source>
        <dbReference type="Proteomes" id="UP000298663"/>
    </source>
</evidence>
<evidence type="ECO:0000256" key="1">
    <source>
        <dbReference type="ARBA" id="ARBA00010701"/>
    </source>
</evidence>
<dbReference type="Gene3D" id="3.40.50.1820">
    <property type="entry name" value="alpha/beta hydrolase"/>
    <property type="match status" value="1"/>
</dbReference>
<dbReference type="GO" id="GO:0006629">
    <property type="term" value="P:lipid metabolic process"/>
    <property type="evidence" value="ECO:0007669"/>
    <property type="project" value="InterPro"/>
</dbReference>
<keyword evidence="5" id="KW-1185">Reference proteome</keyword>
<accession>A0A4U5NV94</accession>
<dbReference type="InterPro" id="IPR029058">
    <property type="entry name" value="AB_hydrolase_fold"/>
</dbReference>
<reference evidence="4 5" key="1">
    <citation type="journal article" date="2015" name="Genome Biol.">
        <title>Comparative genomics of Steinernema reveals deeply conserved gene regulatory networks.</title>
        <authorList>
            <person name="Dillman A.R."/>
            <person name="Macchietto M."/>
            <person name="Porter C.F."/>
            <person name="Rogers A."/>
            <person name="Williams B."/>
            <person name="Antoshechkin I."/>
            <person name="Lee M.M."/>
            <person name="Goodwin Z."/>
            <person name="Lu X."/>
            <person name="Lewis E.E."/>
            <person name="Goodrich-Blair H."/>
            <person name="Stock S.P."/>
            <person name="Adams B.J."/>
            <person name="Sternberg P.W."/>
            <person name="Mortazavi A."/>
        </authorList>
    </citation>
    <scope>NUCLEOTIDE SEQUENCE [LARGE SCALE GENOMIC DNA]</scope>
    <source>
        <strain evidence="4 5">ALL</strain>
    </source>
</reference>
<feature type="domain" description="Partial AB-hydrolase lipase" evidence="3">
    <location>
        <begin position="25"/>
        <end position="85"/>
    </location>
</feature>
<dbReference type="Proteomes" id="UP000298663">
    <property type="component" value="Unassembled WGS sequence"/>
</dbReference>